<feature type="transmembrane region" description="Helical" evidence="3">
    <location>
        <begin position="513"/>
        <end position="533"/>
    </location>
</feature>
<dbReference type="InterPro" id="IPR016024">
    <property type="entry name" value="ARM-type_fold"/>
</dbReference>
<dbReference type="PANTHER" id="PTHR37813:SF1">
    <property type="entry name" value="FELS-2 PROPHAGE PROTEIN"/>
    <property type="match status" value="1"/>
</dbReference>
<feature type="transmembrane region" description="Helical" evidence="3">
    <location>
        <begin position="553"/>
        <end position="578"/>
    </location>
</feature>
<keyword evidence="3" id="KW-0472">Membrane</keyword>
<name>A0ABU4J2A7_9BACI</name>
<evidence type="ECO:0008006" key="6">
    <source>
        <dbReference type="Google" id="ProtNLM"/>
    </source>
</evidence>
<keyword evidence="3" id="KW-0812">Transmembrane</keyword>
<comment type="caution">
    <text evidence="4">The sequence shown here is derived from an EMBL/GenBank/DDBJ whole genome shotgun (WGS) entry which is preliminary data.</text>
</comment>
<reference evidence="5" key="1">
    <citation type="submission" date="2023-07" db="EMBL/GenBank/DDBJ databases">
        <title>Draft genomic sequences of Priestia flexa CCM isolated from the soil of an abandoned mine contaminated by free cyanide in the high Andean zone of Tacna, Peru.</title>
        <authorList>
            <person name="Caceda Quiroz C.J."/>
            <person name="Maraza Chooque G.J."/>
            <person name="Fora Quispe G.L."/>
            <person name="Carpio Mamani M."/>
        </authorList>
    </citation>
    <scope>NUCLEOTIDE SEQUENCE [LARGE SCALE GENOMIC DNA]</scope>
    <source>
        <strain evidence="5">CCM</strain>
    </source>
</reference>
<feature type="coiled-coil region" evidence="1">
    <location>
        <begin position="34"/>
        <end position="105"/>
    </location>
</feature>
<protein>
    <recommendedName>
        <fullName evidence="6">Phage-related protein</fullName>
    </recommendedName>
</protein>
<feature type="region of interest" description="Disordered" evidence="2">
    <location>
        <begin position="1107"/>
        <end position="1128"/>
    </location>
</feature>
<evidence type="ECO:0000256" key="2">
    <source>
        <dbReference type="SAM" id="MobiDB-lite"/>
    </source>
</evidence>
<dbReference type="Proteomes" id="UP001284771">
    <property type="component" value="Unassembled WGS sequence"/>
</dbReference>
<evidence type="ECO:0000313" key="4">
    <source>
        <dbReference type="EMBL" id="MDW8515126.1"/>
    </source>
</evidence>
<evidence type="ECO:0000313" key="5">
    <source>
        <dbReference type="Proteomes" id="UP001284771"/>
    </source>
</evidence>
<feature type="coiled-coil region" evidence="1">
    <location>
        <begin position="272"/>
        <end position="299"/>
    </location>
</feature>
<evidence type="ECO:0000256" key="3">
    <source>
        <dbReference type="SAM" id="Phobius"/>
    </source>
</evidence>
<dbReference type="PANTHER" id="PTHR37813">
    <property type="entry name" value="FELS-2 PROPHAGE PROTEIN"/>
    <property type="match status" value="1"/>
</dbReference>
<organism evidence="4 5">
    <name type="scientific">Priestia flexa</name>
    <dbReference type="NCBI Taxonomy" id="86664"/>
    <lineage>
        <taxon>Bacteria</taxon>
        <taxon>Bacillati</taxon>
        <taxon>Bacillota</taxon>
        <taxon>Bacilli</taxon>
        <taxon>Bacillales</taxon>
        <taxon>Bacillaceae</taxon>
        <taxon>Priestia</taxon>
    </lineage>
</organism>
<keyword evidence="1" id="KW-0175">Coiled coil</keyword>
<dbReference type="Gene3D" id="1.10.287.700">
    <property type="entry name" value="Helix hairpin bin"/>
    <property type="match status" value="1"/>
</dbReference>
<evidence type="ECO:0000256" key="1">
    <source>
        <dbReference type="SAM" id="Coils"/>
    </source>
</evidence>
<gene>
    <name evidence="4" type="ORF">RIB56_03195</name>
</gene>
<feature type="transmembrane region" description="Helical" evidence="3">
    <location>
        <begin position="686"/>
        <end position="707"/>
    </location>
</feature>
<proteinExistence type="predicted"/>
<dbReference type="SUPFAM" id="SSF48371">
    <property type="entry name" value="ARM repeat"/>
    <property type="match status" value="1"/>
</dbReference>
<feature type="transmembrane region" description="Helical" evidence="3">
    <location>
        <begin position="660"/>
        <end position="680"/>
    </location>
</feature>
<dbReference type="RefSeq" id="WP_318757214.1">
    <property type="nucleotide sequence ID" value="NZ_JAWUZT010000005.1"/>
</dbReference>
<dbReference type="EMBL" id="JAWUZT010000005">
    <property type="protein sequence ID" value="MDW8515126.1"/>
    <property type="molecule type" value="Genomic_DNA"/>
</dbReference>
<keyword evidence="3" id="KW-1133">Transmembrane helix</keyword>
<sequence length="1128" mass="122818">MAGTVREMRAIFTATMAGLRSAARSARKEVAGIGDETEKTVKKSNKNLDALTKKVKEVDKELGDIDSSDHLSETNETIKDTTDSMDDLQTQIKKSREEFKKLDDSTKVKDDKGRFYSLSFKRLEESVINLQTEFKETGKVGEESFSNFTREVSKAKVALSQLGDADGVNELSLAIQETEKHVMKLGRDSGLVDFEVEVKKSTDAMDKLRDVVMDATVVGKAFKLSLIGLAPAAVPVLASVTTATMGLVSSLGAATAGVVGFATVAIPNLMQVFEAQDEINKAQDKYDKAVTEKEKAKALQELNQIYDGLNKNQLEAVKSLQEFKSYFDDLRSSFEAPVLNIFTQSLKTLQTVLEAFRPAIDSSVEAVQNLLNSFDQSLQTKDVESFFGFLAMRAGPALEAWGKSFGYIFRGVGNLMVAFNDEGIRMEKGLVNLTKRFSEWAAGLKESESFKAFIDYSNRNTPVFLQLLSNLWTILKNTFQFLAPLGEEMLSILTFLTGLAAKASEVAKEFSKWEGFVPLINGIIAAIIAYNVAIRAQAVATGLMTKAQKLLNAVMRLNPIALVVALLIGLGVALYTAYKKSETFRNIVNGVWDSVKSKAQEVFGFLKPYIDQAISAVVGFARDKLTQLKTFWEQNGDQILQATKNVYSFISSFIQSSLRVVMAIFQFVFPFVLALVKSVWGNIQGVINGALNMIMGLVKIFAGLFTGDFKKMWEGVKQLFSGAVQFIWNFVQLHMFGKLLSLGKIFASGFSKLISGLWSGLKSLFSKGVNAVKDFLVNGFNTMKSRASTILTNMKNDATKIFDNLVDAAKKLPGRIGDGLKSMASKVGDGVKAVGNKMATGLENVINKITQDGINAILKKMGVEKNLIPKLDIPEFKRGGVHQGGPFIAGDGGKPELIKFEDGTMTLSPATDTLYYGGKGTEILSGKETEEAFKSMVPHYNSGLNRFANGAKAIGEWTKDKAVSAGKATKKVAVAGKDKVVAGAKKVGDVIGDVWEYASDPKKLLDKVLSSMDLTLPSINGSLVEFLKTGVSKIKNGGVDLLKRKFKELNPFEGGSSTTGPAGKGAARWRSTIIAAAARMNEAITEFDIQGIIAQIHRESGGNQNIVQSPLVRDINTRNGNPARGLTR</sequence>
<accession>A0ABU4J2A7</accession>
<keyword evidence="5" id="KW-1185">Reference proteome</keyword>